<reference evidence="1" key="1">
    <citation type="submission" date="2021-02" db="EMBL/GenBank/DDBJ databases">
        <authorList>
            <person name="Nowell W R."/>
        </authorList>
    </citation>
    <scope>NUCLEOTIDE SEQUENCE</scope>
</reference>
<organism evidence="1 2">
    <name type="scientific">Rotaria sordida</name>
    <dbReference type="NCBI Taxonomy" id="392033"/>
    <lineage>
        <taxon>Eukaryota</taxon>
        <taxon>Metazoa</taxon>
        <taxon>Spiralia</taxon>
        <taxon>Gnathifera</taxon>
        <taxon>Rotifera</taxon>
        <taxon>Eurotatoria</taxon>
        <taxon>Bdelloidea</taxon>
        <taxon>Philodinida</taxon>
        <taxon>Philodinidae</taxon>
        <taxon>Rotaria</taxon>
    </lineage>
</organism>
<evidence type="ECO:0000313" key="2">
    <source>
        <dbReference type="Proteomes" id="UP000663882"/>
    </source>
</evidence>
<dbReference type="EMBL" id="CAJNOO010017952">
    <property type="protein sequence ID" value="CAF1525941.1"/>
    <property type="molecule type" value="Genomic_DNA"/>
</dbReference>
<comment type="caution">
    <text evidence="1">The sequence shown here is derived from an EMBL/GenBank/DDBJ whole genome shotgun (WGS) entry which is preliminary data.</text>
</comment>
<accession>A0A815UVD3</accession>
<name>A0A815UVD3_9BILA</name>
<dbReference type="Proteomes" id="UP000663882">
    <property type="component" value="Unassembled WGS sequence"/>
</dbReference>
<gene>
    <name evidence="1" type="ORF">RFH988_LOCUS39390</name>
</gene>
<feature type="non-terminal residue" evidence="1">
    <location>
        <position position="1"/>
    </location>
</feature>
<dbReference type="AlphaFoldDB" id="A0A815UVD3"/>
<evidence type="ECO:0000313" key="1">
    <source>
        <dbReference type="EMBL" id="CAF1525941.1"/>
    </source>
</evidence>
<sequence length="103" mass="12425">TNLQSNIYLLQRILNKIEIFYQLNLNNCLKLINNQWKLILNEQQLRIFQLNDFILILICHLSSNNLKIYQLNSINDWIFKINDKISITYICKSILIFGYKNQF</sequence>
<feature type="non-terminal residue" evidence="1">
    <location>
        <position position="103"/>
    </location>
</feature>
<protein>
    <submittedName>
        <fullName evidence="1">Uncharacterized protein</fullName>
    </submittedName>
</protein>
<proteinExistence type="predicted"/>